<keyword evidence="4" id="KW-0813">Transport</keyword>
<protein>
    <recommendedName>
        <fullName evidence="3">Sec translocon accessory complex subunit YajC</fullName>
    </recommendedName>
</protein>
<dbReference type="GO" id="GO:0005886">
    <property type="term" value="C:plasma membrane"/>
    <property type="evidence" value="ECO:0007669"/>
    <property type="project" value="UniProtKB-SubCell"/>
</dbReference>
<dbReference type="InterPro" id="IPR003849">
    <property type="entry name" value="Preprotein_translocase_YajC"/>
</dbReference>
<gene>
    <name evidence="12" type="primary">yajC</name>
    <name evidence="12" type="ORF">NITFAB_1763</name>
</gene>
<reference evidence="12" key="1">
    <citation type="submission" date="2018-05" db="EMBL/GenBank/DDBJ databases">
        <authorList>
            <person name="Lanie J.A."/>
            <person name="Ng W.-L."/>
            <person name="Kazmierczak K.M."/>
            <person name="Andrzejewski T.M."/>
            <person name="Davidsen T.M."/>
            <person name="Wayne K.J."/>
            <person name="Tettelin H."/>
            <person name="Glass J.I."/>
            <person name="Rusch D."/>
            <person name="Podicherti R."/>
            <person name="Tsui H.-C.T."/>
            <person name="Winkler M.E."/>
        </authorList>
    </citation>
    <scope>NUCLEOTIDE SEQUENCE</scope>
    <source>
        <strain evidence="12">KNB</strain>
    </source>
</reference>
<keyword evidence="8 11" id="KW-1133">Transmembrane helix</keyword>
<keyword evidence="9" id="KW-0811">Translocation</keyword>
<evidence type="ECO:0000256" key="7">
    <source>
        <dbReference type="ARBA" id="ARBA00022927"/>
    </source>
</evidence>
<keyword evidence="6 11" id="KW-0812">Transmembrane</keyword>
<proteinExistence type="inferred from homology"/>
<dbReference type="SMART" id="SM01323">
    <property type="entry name" value="YajC"/>
    <property type="match status" value="1"/>
</dbReference>
<evidence type="ECO:0000256" key="4">
    <source>
        <dbReference type="ARBA" id="ARBA00022448"/>
    </source>
</evidence>
<evidence type="ECO:0000256" key="2">
    <source>
        <dbReference type="ARBA" id="ARBA00006742"/>
    </source>
</evidence>
<accession>A0A2X0QVE2</accession>
<evidence type="ECO:0000256" key="11">
    <source>
        <dbReference type="SAM" id="Phobius"/>
    </source>
</evidence>
<comment type="subcellular location">
    <subcellularLocation>
        <location evidence="1">Cell membrane</location>
        <topology evidence="1">Single-pass membrane protein</topology>
    </subcellularLocation>
</comment>
<name>A0A2X0QVE2_9PROT</name>
<keyword evidence="10 11" id="KW-0472">Membrane</keyword>
<dbReference type="Pfam" id="PF02699">
    <property type="entry name" value="YajC"/>
    <property type="match status" value="1"/>
</dbReference>
<dbReference type="EMBL" id="LS423452">
    <property type="protein sequence ID" value="SPS06173.1"/>
    <property type="molecule type" value="Genomic_DNA"/>
</dbReference>
<keyword evidence="7" id="KW-0653">Protein transport</keyword>
<evidence type="ECO:0000256" key="1">
    <source>
        <dbReference type="ARBA" id="ARBA00004162"/>
    </source>
</evidence>
<evidence type="ECO:0000256" key="10">
    <source>
        <dbReference type="ARBA" id="ARBA00023136"/>
    </source>
</evidence>
<dbReference type="AlphaFoldDB" id="A0A2X0QVE2"/>
<sequence>MLISNAFAQTAPATSGSGLLEFLPLVIVCAVFYFLLLRPQQKRAKEQRAMLTALQKGDEIVTIGGQIGRVSKVGETYVSLEIADNLFVHIQKNAVQTVLPKGTIKSI</sequence>
<dbReference type="PANTHER" id="PTHR33909">
    <property type="entry name" value="SEC TRANSLOCON ACCESSORY COMPLEX SUBUNIT YAJC"/>
    <property type="match status" value="1"/>
</dbReference>
<dbReference type="PRINTS" id="PR01853">
    <property type="entry name" value="YAJCTRNLCASE"/>
</dbReference>
<evidence type="ECO:0000256" key="5">
    <source>
        <dbReference type="ARBA" id="ARBA00022475"/>
    </source>
</evidence>
<organism evidence="12">
    <name type="scientific">Candidatus Nitrotoga fabula</name>
    <dbReference type="NCBI Taxonomy" id="2182327"/>
    <lineage>
        <taxon>Bacteria</taxon>
        <taxon>Pseudomonadati</taxon>
        <taxon>Pseudomonadota</taxon>
        <taxon>Betaproteobacteria</taxon>
        <taxon>Nitrosomonadales</taxon>
        <taxon>Gallionellaceae</taxon>
        <taxon>Candidatus Nitrotoga</taxon>
    </lineage>
</organism>
<evidence type="ECO:0000256" key="9">
    <source>
        <dbReference type="ARBA" id="ARBA00023010"/>
    </source>
</evidence>
<evidence type="ECO:0000256" key="8">
    <source>
        <dbReference type="ARBA" id="ARBA00022989"/>
    </source>
</evidence>
<feature type="transmembrane region" description="Helical" evidence="11">
    <location>
        <begin position="20"/>
        <end position="37"/>
    </location>
</feature>
<dbReference type="GO" id="GO:0015031">
    <property type="term" value="P:protein transport"/>
    <property type="evidence" value="ECO:0007669"/>
    <property type="project" value="UniProtKB-KW"/>
</dbReference>
<evidence type="ECO:0000256" key="3">
    <source>
        <dbReference type="ARBA" id="ARBA00014962"/>
    </source>
</evidence>
<comment type="similarity">
    <text evidence="2">Belongs to the YajC family.</text>
</comment>
<evidence type="ECO:0000256" key="6">
    <source>
        <dbReference type="ARBA" id="ARBA00022692"/>
    </source>
</evidence>
<keyword evidence="5" id="KW-1003">Cell membrane</keyword>
<evidence type="ECO:0000313" key="12">
    <source>
        <dbReference type="EMBL" id="SPS06173.1"/>
    </source>
</evidence>
<dbReference type="NCBIfam" id="TIGR00739">
    <property type="entry name" value="yajC"/>
    <property type="match status" value="1"/>
</dbReference>
<dbReference type="PANTHER" id="PTHR33909:SF1">
    <property type="entry name" value="SEC TRANSLOCON ACCESSORY COMPLEX SUBUNIT YAJC"/>
    <property type="match status" value="1"/>
</dbReference>